<reference evidence="2 3" key="1">
    <citation type="submission" date="2019-04" db="EMBL/GenBank/DDBJ databases">
        <authorList>
            <consortium name="Wellcome Sanger Institute Data Sharing"/>
        </authorList>
    </citation>
    <scope>NUCLEOTIDE SEQUENCE [LARGE SCALE GENOMIC DNA]</scope>
</reference>
<evidence type="ECO:0000313" key="3">
    <source>
        <dbReference type="Proteomes" id="UP000694397"/>
    </source>
</evidence>
<evidence type="ECO:0000256" key="1">
    <source>
        <dbReference type="SAM" id="Phobius"/>
    </source>
</evidence>
<keyword evidence="1" id="KW-0472">Membrane</keyword>
<keyword evidence="3" id="KW-1185">Reference proteome</keyword>
<reference evidence="2" key="3">
    <citation type="submission" date="2025-09" db="UniProtKB">
        <authorList>
            <consortium name="Ensembl"/>
        </authorList>
    </citation>
    <scope>IDENTIFICATION</scope>
</reference>
<evidence type="ECO:0000313" key="2">
    <source>
        <dbReference type="Ensembl" id="ENSSFOP00015078308.1"/>
    </source>
</evidence>
<feature type="transmembrane region" description="Helical" evidence="1">
    <location>
        <begin position="12"/>
        <end position="31"/>
    </location>
</feature>
<reference evidence="2" key="2">
    <citation type="submission" date="2025-08" db="UniProtKB">
        <authorList>
            <consortium name="Ensembl"/>
        </authorList>
    </citation>
    <scope>IDENTIFICATION</scope>
</reference>
<keyword evidence="1" id="KW-0812">Transmembrane</keyword>
<keyword evidence="1" id="KW-1133">Transmembrane helix</keyword>
<accession>A0A8C9WQG9</accession>
<protein>
    <submittedName>
        <fullName evidence="2">Uncharacterized protein</fullName>
    </submittedName>
</protein>
<organism evidence="2 3">
    <name type="scientific">Scleropages formosus</name>
    <name type="common">Asian bonytongue</name>
    <name type="synonym">Osteoglossum formosum</name>
    <dbReference type="NCBI Taxonomy" id="113540"/>
    <lineage>
        <taxon>Eukaryota</taxon>
        <taxon>Metazoa</taxon>
        <taxon>Chordata</taxon>
        <taxon>Craniata</taxon>
        <taxon>Vertebrata</taxon>
        <taxon>Euteleostomi</taxon>
        <taxon>Actinopterygii</taxon>
        <taxon>Neopterygii</taxon>
        <taxon>Teleostei</taxon>
        <taxon>Osteoglossocephala</taxon>
        <taxon>Osteoglossomorpha</taxon>
        <taxon>Osteoglossiformes</taxon>
        <taxon>Osteoglossidae</taxon>
        <taxon>Scleropages</taxon>
    </lineage>
</organism>
<feature type="transmembrane region" description="Helical" evidence="1">
    <location>
        <begin position="192"/>
        <end position="211"/>
    </location>
</feature>
<dbReference type="Proteomes" id="UP000694397">
    <property type="component" value="Chromosome 12"/>
</dbReference>
<dbReference type="AlphaFoldDB" id="A0A8C9WQG9"/>
<name>A0A8C9WQG9_SCLFO</name>
<dbReference type="GeneTree" id="ENSGT00990000212267"/>
<proteinExistence type="predicted"/>
<dbReference type="Ensembl" id="ENSSFOT00015058325.1">
    <property type="protein sequence ID" value="ENSSFOP00015078308.1"/>
    <property type="gene ID" value="ENSSFOG00015026969.1"/>
</dbReference>
<sequence>MPARIGPCPRGWTLLLLWVYTLLILSFCPQLQAKRRAIARGGMSRGFGGGPGAGAAPIQSRGYAGGVAAGAPPVQSRGYGGGFGPGAPPVHSQGYGGGYGPGAPPVHSQGSSSSGLKVAGAAAAGALGGAILGHGLSSLAHPGYGYGGYGYNGYGRYGGLGNGYRSGSIEDTGLLNETDAEFYIFDSSSRPVASSCIILGSLVSFLLAHFVPSSD</sequence>